<dbReference type="EMBL" id="BDSP01000248">
    <property type="protein sequence ID" value="GAX26592.1"/>
    <property type="molecule type" value="Genomic_DNA"/>
</dbReference>
<dbReference type="Proteomes" id="UP000198406">
    <property type="component" value="Unassembled WGS sequence"/>
</dbReference>
<accession>A0A1Z5KKJ2</accession>
<gene>
    <name evidence="5" type="ORF">FisN_21Lh057</name>
</gene>
<dbReference type="PANTHER" id="PTHR23236">
    <property type="entry name" value="EUKARYOTIC TRANSLATION INITIATION FACTOR 4B/4H"/>
    <property type="match status" value="1"/>
</dbReference>
<sequence length="302" mass="34598">MKEKRKEKKRKRSEAEASDENSSIDDKEKRRARREERKQWLEKVPKVDEHGIAYTKLQLRRMAKRMARGLDPIESEAEKQERLKNEAELRRQEQDELEGIIRKPIPGDEEDSGPEAVDSDEEREESRDAERNITTAKHKSIEPQTVYKNKRKKEVPEDYVCSACQNKHTPVHWIYDCPSKKTIRGTNQLSKKLRGLHNPSTTKVFVSGLPFSMTSKELKDLFDKACGPVARAKAITFPDSGRCKGQGIVTFQDEESARKALTLMNGKQLDVSGDSKKVGKQLQLKVTKVLNRKVSKQQIASN</sequence>
<keyword evidence="6" id="KW-1185">Reference proteome</keyword>
<evidence type="ECO:0000259" key="4">
    <source>
        <dbReference type="PROSITE" id="PS50102"/>
    </source>
</evidence>
<dbReference type="Gene3D" id="3.30.70.330">
    <property type="match status" value="1"/>
</dbReference>
<dbReference type="PANTHER" id="PTHR23236:SF11">
    <property type="entry name" value="EUKARYOTIC TRANSLATION INITIATION FACTOR 4H"/>
    <property type="match status" value="1"/>
</dbReference>
<dbReference type="GO" id="GO:0003723">
    <property type="term" value="F:RNA binding"/>
    <property type="evidence" value="ECO:0007669"/>
    <property type="project" value="UniProtKB-UniRule"/>
</dbReference>
<keyword evidence="1 2" id="KW-0694">RNA-binding</keyword>
<reference evidence="5 6" key="1">
    <citation type="journal article" date="2015" name="Plant Cell">
        <title>Oil accumulation by the oleaginous diatom Fistulifera solaris as revealed by the genome and transcriptome.</title>
        <authorList>
            <person name="Tanaka T."/>
            <person name="Maeda Y."/>
            <person name="Veluchamy A."/>
            <person name="Tanaka M."/>
            <person name="Abida H."/>
            <person name="Marechal E."/>
            <person name="Bowler C."/>
            <person name="Muto M."/>
            <person name="Sunaga Y."/>
            <person name="Tanaka M."/>
            <person name="Yoshino T."/>
            <person name="Taniguchi T."/>
            <person name="Fukuda Y."/>
            <person name="Nemoto M."/>
            <person name="Matsumoto M."/>
            <person name="Wong P.S."/>
            <person name="Aburatani S."/>
            <person name="Fujibuchi W."/>
        </authorList>
    </citation>
    <scope>NUCLEOTIDE SEQUENCE [LARGE SCALE GENOMIC DNA]</scope>
    <source>
        <strain evidence="5 6">JPCC DA0580</strain>
    </source>
</reference>
<dbReference type="SUPFAM" id="SSF54928">
    <property type="entry name" value="RNA-binding domain, RBD"/>
    <property type="match status" value="1"/>
</dbReference>
<organism evidence="5 6">
    <name type="scientific">Fistulifera solaris</name>
    <name type="common">Oleaginous diatom</name>
    <dbReference type="NCBI Taxonomy" id="1519565"/>
    <lineage>
        <taxon>Eukaryota</taxon>
        <taxon>Sar</taxon>
        <taxon>Stramenopiles</taxon>
        <taxon>Ochrophyta</taxon>
        <taxon>Bacillariophyta</taxon>
        <taxon>Bacillariophyceae</taxon>
        <taxon>Bacillariophycidae</taxon>
        <taxon>Naviculales</taxon>
        <taxon>Naviculaceae</taxon>
        <taxon>Fistulifera</taxon>
    </lineage>
</organism>
<dbReference type="InterPro" id="IPR000504">
    <property type="entry name" value="RRM_dom"/>
</dbReference>
<dbReference type="CDD" id="cd00590">
    <property type="entry name" value="RRM_SF"/>
    <property type="match status" value="1"/>
</dbReference>
<dbReference type="PROSITE" id="PS50102">
    <property type="entry name" value="RRM"/>
    <property type="match status" value="1"/>
</dbReference>
<dbReference type="Pfam" id="PF00076">
    <property type="entry name" value="RRM_1"/>
    <property type="match status" value="1"/>
</dbReference>
<evidence type="ECO:0000256" key="3">
    <source>
        <dbReference type="SAM" id="MobiDB-lite"/>
    </source>
</evidence>
<feature type="compositionally biased region" description="Basic and acidic residues" evidence="3">
    <location>
        <begin position="24"/>
        <end position="51"/>
    </location>
</feature>
<feature type="region of interest" description="Disordered" evidence="3">
    <location>
        <begin position="69"/>
        <end position="143"/>
    </location>
</feature>
<feature type="compositionally biased region" description="Basic residues" evidence="3">
    <location>
        <begin position="1"/>
        <end position="12"/>
    </location>
</feature>
<dbReference type="InterPro" id="IPR035979">
    <property type="entry name" value="RBD_domain_sf"/>
</dbReference>
<name>A0A1Z5KKJ2_FISSO</name>
<feature type="compositionally biased region" description="Acidic residues" evidence="3">
    <location>
        <begin position="107"/>
        <end position="123"/>
    </location>
</feature>
<dbReference type="OrthoDB" id="439808at2759"/>
<proteinExistence type="predicted"/>
<feature type="region of interest" description="Disordered" evidence="3">
    <location>
        <begin position="1"/>
        <end position="51"/>
    </location>
</feature>
<evidence type="ECO:0000313" key="5">
    <source>
        <dbReference type="EMBL" id="GAX26592.1"/>
    </source>
</evidence>
<evidence type="ECO:0000256" key="1">
    <source>
        <dbReference type="ARBA" id="ARBA00022884"/>
    </source>
</evidence>
<feature type="compositionally biased region" description="Basic and acidic residues" evidence="3">
    <location>
        <begin position="76"/>
        <end position="94"/>
    </location>
</feature>
<dbReference type="SMART" id="SM00360">
    <property type="entry name" value="RRM"/>
    <property type="match status" value="1"/>
</dbReference>
<evidence type="ECO:0000256" key="2">
    <source>
        <dbReference type="PROSITE-ProRule" id="PRU00176"/>
    </source>
</evidence>
<dbReference type="InterPro" id="IPR012677">
    <property type="entry name" value="Nucleotide-bd_a/b_plait_sf"/>
</dbReference>
<feature type="domain" description="RRM" evidence="4">
    <location>
        <begin position="202"/>
        <end position="289"/>
    </location>
</feature>
<protein>
    <recommendedName>
        <fullName evidence="4">RRM domain-containing protein</fullName>
    </recommendedName>
</protein>
<evidence type="ECO:0000313" key="6">
    <source>
        <dbReference type="Proteomes" id="UP000198406"/>
    </source>
</evidence>
<comment type="caution">
    <text evidence="5">The sequence shown here is derived from an EMBL/GenBank/DDBJ whole genome shotgun (WGS) entry which is preliminary data.</text>
</comment>
<dbReference type="AlphaFoldDB" id="A0A1Z5KKJ2"/>
<dbReference type="InParanoid" id="A0A1Z5KKJ2"/>